<evidence type="ECO:0000313" key="2">
    <source>
        <dbReference type="Proteomes" id="UP000531840"/>
    </source>
</evidence>
<protein>
    <submittedName>
        <fullName evidence="1">Uncharacterized protein</fullName>
    </submittedName>
</protein>
<dbReference type="EMBL" id="JACBYF010000001">
    <property type="protein sequence ID" value="NYS46712.1"/>
    <property type="molecule type" value="Genomic_DNA"/>
</dbReference>
<accession>A0ABX2SWZ2</accession>
<dbReference type="RefSeq" id="WP_179939834.1">
    <property type="nucleotide sequence ID" value="NZ_JACBYF010000001.1"/>
</dbReference>
<reference evidence="1 2" key="1">
    <citation type="submission" date="2020-07" db="EMBL/GenBank/DDBJ databases">
        <title>MOT database genomes.</title>
        <authorList>
            <person name="Joseph S."/>
            <person name="Aduse-Opoku J."/>
            <person name="Hashim A."/>
            <person name="Wade W."/>
            <person name="Curtis M."/>
        </authorList>
    </citation>
    <scope>NUCLEOTIDE SEQUENCE [LARGE SCALE GENOMIC DNA]</scope>
    <source>
        <strain evidence="1 2">CIP 106318</strain>
    </source>
</reference>
<dbReference type="Proteomes" id="UP000531840">
    <property type="component" value="Unassembled WGS sequence"/>
</dbReference>
<keyword evidence="2" id="KW-1185">Reference proteome</keyword>
<organism evidence="1 2">
    <name type="scientific">Gemelliphila palaticanis</name>
    <dbReference type="NCBI Taxonomy" id="81950"/>
    <lineage>
        <taxon>Bacteria</taxon>
        <taxon>Bacillati</taxon>
        <taxon>Bacillota</taxon>
        <taxon>Bacilli</taxon>
        <taxon>Bacillales</taxon>
        <taxon>Gemellaceae</taxon>
        <taxon>Gemelliphila</taxon>
    </lineage>
</organism>
<evidence type="ECO:0000313" key="1">
    <source>
        <dbReference type="EMBL" id="NYS46712.1"/>
    </source>
</evidence>
<proteinExistence type="predicted"/>
<comment type="caution">
    <text evidence="1">The sequence shown here is derived from an EMBL/GenBank/DDBJ whole genome shotgun (WGS) entry which is preliminary data.</text>
</comment>
<sequence length="137" mass="16180">MSYDLMVFEKTKAPTTKEEFLVWYEKQTEWSEEHDYENISVSSLSLKNWFMEMKDTFPPMNGEYAPDFDYDIDEDLENHLVDYCIGRDVIYASFAWSEAEEAYELTRSLAKKHEVGFFDVSGEEFFVVFPDGKIIQS</sequence>
<gene>
    <name evidence="1" type="ORF">HZY85_00690</name>
</gene>
<name>A0ABX2SWZ2_9BACL</name>